<dbReference type="InterPro" id="IPR015860">
    <property type="entry name" value="ABC_transpr_TagH-like"/>
</dbReference>
<dbReference type="RefSeq" id="WP_243066093.1">
    <property type="nucleotide sequence ID" value="NZ_JAIVFK010000002.1"/>
</dbReference>
<dbReference type="PANTHER" id="PTHR46743">
    <property type="entry name" value="TEICHOIC ACIDS EXPORT ATP-BINDING PROTEIN TAGH"/>
    <property type="match status" value="1"/>
</dbReference>
<gene>
    <name evidence="6" type="ORF">K2U94_04655</name>
</gene>
<feature type="domain" description="ABC transporter" evidence="5">
    <location>
        <begin position="48"/>
        <end position="261"/>
    </location>
</feature>
<keyword evidence="7" id="KW-1185">Reference proteome</keyword>
<evidence type="ECO:0000313" key="7">
    <source>
        <dbReference type="Proteomes" id="UP001139104"/>
    </source>
</evidence>
<dbReference type="InterPro" id="IPR003439">
    <property type="entry name" value="ABC_transporter-like_ATP-bd"/>
</dbReference>
<dbReference type="InterPro" id="IPR050683">
    <property type="entry name" value="Bact_Polysacc_Export_ATP-bd"/>
</dbReference>
<dbReference type="PANTHER" id="PTHR46743:SF2">
    <property type="entry name" value="TEICHOIC ACIDS EXPORT ATP-BINDING PROTEIN TAGH"/>
    <property type="match status" value="1"/>
</dbReference>
<evidence type="ECO:0000256" key="4">
    <source>
        <dbReference type="ARBA" id="ARBA00022840"/>
    </source>
</evidence>
<dbReference type="Gene3D" id="3.40.50.300">
    <property type="entry name" value="P-loop containing nucleotide triphosphate hydrolases"/>
    <property type="match status" value="1"/>
</dbReference>
<dbReference type="InterPro" id="IPR003593">
    <property type="entry name" value="AAA+_ATPase"/>
</dbReference>
<dbReference type="SUPFAM" id="SSF52540">
    <property type="entry name" value="P-loop containing nucleoside triphosphate hydrolases"/>
    <property type="match status" value="1"/>
</dbReference>
<dbReference type="Pfam" id="PF00005">
    <property type="entry name" value="ABC_tran"/>
    <property type="match status" value="1"/>
</dbReference>
<organism evidence="6 7">
    <name type="scientific">Candidatus Rhodoblastus alkanivorans</name>
    <dbReference type="NCBI Taxonomy" id="2954117"/>
    <lineage>
        <taxon>Bacteria</taxon>
        <taxon>Pseudomonadati</taxon>
        <taxon>Pseudomonadota</taxon>
        <taxon>Alphaproteobacteria</taxon>
        <taxon>Hyphomicrobiales</taxon>
        <taxon>Rhodoblastaceae</taxon>
        <taxon>Rhodoblastus</taxon>
    </lineage>
</organism>
<dbReference type="InterPro" id="IPR027417">
    <property type="entry name" value="P-loop_NTPase"/>
</dbReference>
<keyword evidence="4 6" id="KW-0067">ATP-binding</keyword>
<evidence type="ECO:0000313" key="6">
    <source>
        <dbReference type="EMBL" id="MCI4682059.1"/>
    </source>
</evidence>
<evidence type="ECO:0000256" key="3">
    <source>
        <dbReference type="ARBA" id="ARBA00022741"/>
    </source>
</evidence>
<name>A0ABS9Z309_9HYPH</name>
<evidence type="ECO:0000259" key="5">
    <source>
        <dbReference type="PROSITE" id="PS50893"/>
    </source>
</evidence>
<dbReference type="SMART" id="SM00382">
    <property type="entry name" value="AAA"/>
    <property type="match status" value="1"/>
</dbReference>
<reference evidence="6" key="1">
    <citation type="journal article" date="2022" name="ISME J.">
        <title>Identification of active gaseous-alkane degraders at natural gas seeps.</title>
        <authorList>
            <person name="Farhan Ul Haque M."/>
            <person name="Hernandez M."/>
            <person name="Crombie A.T."/>
            <person name="Murrell J.C."/>
        </authorList>
    </citation>
    <scope>NUCLEOTIDE SEQUENCE</scope>
    <source>
        <strain evidence="6">PC2</strain>
    </source>
</reference>
<comment type="caution">
    <text evidence="6">The sequence shown here is derived from an EMBL/GenBank/DDBJ whole genome shotgun (WGS) entry which is preliminary data.</text>
</comment>
<sequence length="261" mass="28839">MKHFLKNSLAGFGRRPAAPGAALPVVAAPGQTPIAPRPVGTVAGRRSLRVENIVKEYHTNIGRRRILDGISFEVGAGEKIAVVGRNGAGKSTLFKIVSGVELPTSGEIHRGLFMSWPLGFAGGLSGEMTGRDNARFIARLYERDLDEVIDFVDDFAELGSQLDLSVRNYSTGQRMRLAFALTLAVDFECFLIDEVLSVGDQRFHRKCHEALFEKRRDCAMILISHDVNIIREFCSKVLVLKAGRSKFFDDVDLALNIYQTL</sequence>
<dbReference type="EMBL" id="JAIVFP010000001">
    <property type="protein sequence ID" value="MCI4682059.1"/>
    <property type="molecule type" value="Genomic_DNA"/>
</dbReference>
<proteinExistence type="inferred from homology"/>
<evidence type="ECO:0000256" key="2">
    <source>
        <dbReference type="ARBA" id="ARBA00022448"/>
    </source>
</evidence>
<comment type="similarity">
    <text evidence="1">Belongs to the ABC transporter superfamily.</text>
</comment>
<keyword evidence="3" id="KW-0547">Nucleotide-binding</keyword>
<accession>A0ABS9Z309</accession>
<protein>
    <submittedName>
        <fullName evidence="6">ABC transporter ATP-binding protein</fullName>
    </submittedName>
</protein>
<dbReference type="GO" id="GO:0005524">
    <property type="term" value="F:ATP binding"/>
    <property type="evidence" value="ECO:0007669"/>
    <property type="project" value="UniProtKB-KW"/>
</dbReference>
<dbReference type="Proteomes" id="UP001139104">
    <property type="component" value="Unassembled WGS sequence"/>
</dbReference>
<evidence type="ECO:0000256" key="1">
    <source>
        <dbReference type="ARBA" id="ARBA00005417"/>
    </source>
</evidence>
<dbReference type="PROSITE" id="PS50893">
    <property type="entry name" value="ABC_TRANSPORTER_2"/>
    <property type="match status" value="1"/>
</dbReference>
<dbReference type="CDD" id="cd03220">
    <property type="entry name" value="ABC_KpsT_Wzt"/>
    <property type="match status" value="1"/>
</dbReference>
<keyword evidence="2" id="KW-0813">Transport</keyword>